<dbReference type="InterPro" id="IPR050595">
    <property type="entry name" value="Bact_response_regulator"/>
</dbReference>
<dbReference type="AlphaFoldDB" id="A0A0F9BKG1"/>
<evidence type="ECO:0000259" key="2">
    <source>
        <dbReference type="PROSITE" id="PS50110"/>
    </source>
</evidence>
<dbReference type="CDD" id="cd00156">
    <property type="entry name" value="REC"/>
    <property type="match status" value="1"/>
</dbReference>
<dbReference type="Gene3D" id="3.40.50.2300">
    <property type="match status" value="1"/>
</dbReference>
<dbReference type="SUPFAM" id="SSF52172">
    <property type="entry name" value="CheY-like"/>
    <property type="match status" value="1"/>
</dbReference>
<keyword evidence="1" id="KW-0597">Phosphoprotein</keyword>
<proteinExistence type="predicted"/>
<dbReference type="EMBL" id="LAZR01037368">
    <property type="protein sequence ID" value="KKL22394.1"/>
    <property type="molecule type" value="Genomic_DNA"/>
</dbReference>
<comment type="caution">
    <text evidence="3">The sequence shown here is derived from an EMBL/GenBank/DDBJ whole genome shotgun (WGS) entry which is preliminary data.</text>
</comment>
<dbReference type="Pfam" id="PF00072">
    <property type="entry name" value="Response_reg"/>
    <property type="match status" value="1"/>
</dbReference>
<name>A0A0F9BKG1_9ZZZZ</name>
<dbReference type="GO" id="GO:0000160">
    <property type="term" value="P:phosphorelay signal transduction system"/>
    <property type="evidence" value="ECO:0007669"/>
    <property type="project" value="InterPro"/>
</dbReference>
<feature type="domain" description="Response regulatory" evidence="2">
    <location>
        <begin position="24"/>
        <end position="139"/>
    </location>
</feature>
<evidence type="ECO:0000256" key="1">
    <source>
        <dbReference type="ARBA" id="ARBA00022553"/>
    </source>
</evidence>
<dbReference type="SMART" id="SM00448">
    <property type="entry name" value="REC"/>
    <property type="match status" value="1"/>
</dbReference>
<evidence type="ECO:0000313" key="3">
    <source>
        <dbReference type="EMBL" id="KKL22394.1"/>
    </source>
</evidence>
<dbReference type="InterPro" id="IPR001789">
    <property type="entry name" value="Sig_transdc_resp-reg_receiver"/>
</dbReference>
<dbReference type="InterPro" id="IPR011006">
    <property type="entry name" value="CheY-like_superfamily"/>
</dbReference>
<dbReference type="PANTHER" id="PTHR44591:SF3">
    <property type="entry name" value="RESPONSE REGULATORY DOMAIN-CONTAINING PROTEIN"/>
    <property type="match status" value="1"/>
</dbReference>
<reference evidence="3" key="1">
    <citation type="journal article" date="2015" name="Nature">
        <title>Complex archaea that bridge the gap between prokaryotes and eukaryotes.</title>
        <authorList>
            <person name="Spang A."/>
            <person name="Saw J.H."/>
            <person name="Jorgensen S.L."/>
            <person name="Zaremba-Niedzwiedzka K."/>
            <person name="Martijn J."/>
            <person name="Lind A.E."/>
            <person name="van Eijk R."/>
            <person name="Schleper C."/>
            <person name="Guy L."/>
            <person name="Ettema T.J."/>
        </authorList>
    </citation>
    <scope>NUCLEOTIDE SEQUENCE</scope>
</reference>
<sequence>MTKEEARRDKSISSLEDYMGNGEYILVIDDVEEQREIASGMLKKLGYSVSLVSSGEEAVEFMKDHSADLLVLDMIMAPGIDGLETYKRIHKLHPGQKAIVASGFSETDRVRETQTLGAGPYLKKPYTLEKIGLAVKTELGK</sequence>
<dbReference type="PROSITE" id="PS50110">
    <property type="entry name" value="RESPONSE_REGULATORY"/>
    <property type="match status" value="1"/>
</dbReference>
<organism evidence="3">
    <name type="scientific">marine sediment metagenome</name>
    <dbReference type="NCBI Taxonomy" id="412755"/>
    <lineage>
        <taxon>unclassified sequences</taxon>
        <taxon>metagenomes</taxon>
        <taxon>ecological metagenomes</taxon>
    </lineage>
</organism>
<accession>A0A0F9BKG1</accession>
<dbReference type="PANTHER" id="PTHR44591">
    <property type="entry name" value="STRESS RESPONSE REGULATOR PROTEIN 1"/>
    <property type="match status" value="1"/>
</dbReference>
<gene>
    <name evidence="3" type="ORF">LCGC14_2435890</name>
</gene>
<protein>
    <recommendedName>
        <fullName evidence="2">Response regulatory domain-containing protein</fullName>
    </recommendedName>
</protein>